<name>A0ABX1C5T1_9ACTN</name>
<sequence>MEKITHTRVQQVPPHRPRAGASALPSGGRRNLHGAYAGRGVRPVHGVHGAEGAHGVQVQGGMKAGLALGGTAAALWFVSMCYTLTSWTLGG</sequence>
<evidence type="ECO:0000256" key="1">
    <source>
        <dbReference type="SAM" id="MobiDB-lite"/>
    </source>
</evidence>
<keyword evidence="2" id="KW-0472">Membrane</keyword>
<evidence type="ECO:0000313" key="3">
    <source>
        <dbReference type="EMBL" id="NJQ03943.1"/>
    </source>
</evidence>
<keyword evidence="4" id="KW-1185">Reference proteome</keyword>
<feature type="transmembrane region" description="Helical" evidence="2">
    <location>
        <begin position="64"/>
        <end position="85"/>
    </location>
</feature>
<gene>
    <name evidence="3" type="ORF">HCK00_26400</name>
</gene>
<keyword evidence="2" id="KW-0812">Transmembrane</keyword>
<accession>A0ABX1C5T1</accession>
<protein>
    <submittedName>
        <fullName evidence="3">Uncharacterized protein</fullName>
    </submittedName>
</protein>
<dbReference type="Proteomes" id="UP000695264">
    <property type="component" value="Unassembled WGS sequence"/>
</dbReference>
<organism evidence="3 4">
    <name type="scientific">Streptomyces zingiberis</name>
    <dbReference type="NCBI Taxonomy" id="2053010"/>
    <lineage>
        <taxon>Bacteria</taxon>
        <taxon>Bacillati</taxon>
        <taxon>Actinomycetota</taxon>
        <taxon>Actinomycetes</taxon>
        <taxon>Kitasatosporales</taxon>
        <taxon>Streptomycetaceae</taxon>
        <taxon>Streptomyces</taxon>
    </lineage>
</organism>
<feature type="region of interest" description="Disordered" evidence="1">
    <location>
        <begin position="1"/>
        <end position="29"/>
    </location>
</feature>
<comment type="caution">
    <text evidence="3">The sequence shown here is derived from an EMBL/GenBank/DDBJ whole genome shotgun (WGS) entry which is preliminary data.</text>
</comment>
<keyword evidence="2" id="KW-1133">Transmembrane helix</keyword>
<dbReference type="RefSeq" id="WP_168104565.1">
    <property type="nucleotide sequence ID" value="NZ_JAATEN010000035.1"/>
</dbReference>
<evidence type="ECO:0000256" key="2">
    <source>
        <dbReference type="SAM" id="Phobius"/>
    </source>
</evidence>
<evidence type="ECO:0000313" key="4">
    <source>
        <dbReference type="Proteomes" id="UP000695264"/>
    </source>
</evidence>
<dbReference type="EMBL" id="JAATEN010000035">
    <property type="protein sequence ID" value="NJQ03943.1"/>
    <property type="molecule type" value="Genomic_DNA"/>
</dbReference>
<reference evidence="3 4" key="1">
    <citation type="submission" date="2020-03" db="EMBL/GenBank/DDBJ databases">
        <title>WGS of actinomycetes isolated from Thailand.</title>
        <authorList>
            <person name="Thawai C."/>
        </authorList>
    </citation>
    <scope>NUCLEOTIDE SEQUENCE [LARGE SCALE GENOMIC DNA]</scope>
    <source>
        <strain evidence="3 4">PLAI 1-29</strain>
    </source>
</reference>
<proteinExistence type="predicted"/>